<protein>
    <submittedName>
        <fullName evidence="1">Uncharacterized protein</fullName>
    </submittedName>
</protein>
<dbReference type="EMBL" id="EAAA01001771">
    <property type="status" value="NOT_ANNOTATED_CDS"/>
    <property type="molecule type" value="Genomic_DNA"/>
</dbReference>
<reference evidence="1" key="2">
    <citation type="journal article" date="2008" name="Genome Biol.">
        <title>Improved genome assembly and evidence-based global gene model set for the chordate Ciona intestinalis: new insight into intron and operon populations.</title>
        <authorList>
            <person name="Satou Y."/>
            <person name="Mineta K."/>
            <person name="Ogasawara M."/>
            <person name="Sasakura Y."/>
            <person name="Shoguchi E."/>
            <person name="Ueno K."/>
            <person name="Yamada L."/>
            <person name="Matsumoto J."/>
            <person name="Wasserscheid J."/>
            <person name="Dewar K."/>
            <person name="Wiley G.B."/>
            <person name="Macmil S.L."/>
            <person name="Roe B.A."/>
            <person name="Zeller R.W."/>
            <person name="Hastings K.E."/>
            <person name="Lemaire P."/>
            <person name="Lindquist E."/>
            <person name="Endo T."/>
            <person name="Hotta K."/>
            <person name="Inaba K."/>
        </authorList>
    </citation>
    <scope>NUCLEOTIDE SEQUENCE [LARGE SCALE GENOMIC DNA]</scope>
    <source>
        <strain evidence="1">wild type</strain>
    </source>
</reference>
<reference evidence="2" key="1">
    <citation type="journal article" date="2002" name="Science">
        <title>The draft genome of Ciona intestinalis: insights into chordate and vertebrate origins.</title>
        <authorList>
            <person name="Dehal P."/>
            <person name="Satou Y."/>
            <person name="Campbell R.K."/>
            <person name="Chapman J."/>
            <person name="Degnan B."/>
            <person name="De Tomaso A."/>
            <person name="Davidson B."/>
            <person name="Di Gregorio A."/>
            <person name="Gelpke M."/>
            <person name="Goodstein D.M."/>
            <person name="Harafuji N."/>
            <person name="Hastings K.E."/>
            <person name="Ho I."/>
            <person name="Hotta K."/>
            <person name="Huang W."/>
            <person name="Kawashima T."/>
            <person name="Lemaire P."/>
            <person name="Martinez D."/>
            <person name="Meinertzhagen I.A."/>
            <person name="Necula S."/>
            <person name="Nonaka M."/>
            <person name="Putnam N."/>
            <person name="Rash S."/>
            <person name="Saiga H."/>
            <person name="Satake M."/>
            <person name="Terry A."/>
            <person name="Yamada L."/>
            <person name="Wang H.G."/>
            <person name="Awazu S."/>
            <person name="Azumi K."/>
            <person name="Boore J."/>
            <person name="Branno M."/>
            <person name="Chin-Bow S."/>
            <person name="DeSantis R."/>
            <person name="Doyle S."/>
            <person name="Francino P."/>
            <person name="Keys D.N."/>
            <person name="Haga S."/>
            <person name="Hayashi H."/>
            <person name="Hino K."/>
            <person name="Imai K.S."/>
            <person name="Inaba K."/>
            <person name="Kano S."/>
            <person name="Kobayashi K."/>
            <person name="Kobayashi M."/>
            <person name="Lee B.I."/>
            <person name="Makabe K.W."/>
            <person name="Manohar C."/>
            <person name="Matassi G."/>
            <person name="Medina M."/>
            <person name="Mochizuki Y."/>
            <person name="Mount S."/>
            <person name="Morishita T."/>
            <person name="Miura S."/>
            <person name="Nakayama A."/>
            <person name="Nishizaka S."/>
            <person name="Nomoto H."/>
            <person name="Ohta F."/>
            <person name="Oishi K."/>
            <person name="Rigoutsos I."/>
            <person name="Sano M."/>
            <person name="Sasaki A."/>
            <person name="Sasakura Y."/>
            <person name="Shoguchi E."/>
            <person name="Shin-i T."/>
            <person name="Spagnuolo A."/>
            <person name="Stainier D."/>
            <person name="Suzuki M.M."/>
            <person name="Tassy O."/>
            <person name="Takatori N."/>
            <person name="Tokuoka M."/>
            <person name="Yagi K."/>
            <person name="Yoshizaki F."/>
            <person name="Wada S."/>
            <person name="Zhang C."/>
            <person name="Hyatt P.D."/>
            <person name="Larimer F."/>
            <person name="Detter C."/>
            <person name="Doggett N."/>
            <person name="Glavina T."/>
            <person name="Hawkins T."/>
            <person name="Richardson P."/>
            <person name="Lucas S."/>
            <person name="Kohara Y."/>
            <person name="Levine M."/>
            <person name="Satoh N."/>
            <person name="Rokhsar D.S."/>
        </authorList>
    </citation>
    <scope>NUCLEOTIDE SEQUENCE [LARGE SCALE GENOMIC DNA]</scope>
</reference>
<accession>H2XRD6</accession>
<dbReference type="AlphaFoldDB" id="H2XRD6"/>
<reference evidence="1" key="3">
    <citation type="submission" date="2025-08" db="UniProtKB">
        <authorList>
            <consortium name="Ensembl"/>
        </authorList>
    </citation>
    <scope>IDENTIFICATION</scope>
</reference>
<evidence type="ECO:0000313" key="2">
    <source>
        <dbReference type="Proteomes" id="UP000008144"/>
    </source>
</evidence>
<keyword evidence="2" id="KW-1185">Reference proteome</keyword>
<reference evidence="1" key="4">
    <citation type="submission" date="2025-09" db="UniProtKB">
        <authorList>
            <consortium name="Ensembl"/>
        </authorList>
    </citation>
    <scope>IDENTIFICATION</scope>
</reference>
<proteinExistence type="predicted"/>
<dbReference type="InParanoid" id="H2XRD6"/>
<sequence length="97" mass="10814">MLLGSIVTCVYCLCWMKRPNRRQTAVDPNVSTTLPHSDYYSNQAYDIESTVYPDYPPPEYATLHVNGKELPLQPPAYTACASQSSTSLSNVTAREQP</sequence>
<dbReference type="Ensembl" id="ENSCINT00000032409.1">
    <property type="protein sequence ID" value="ENSCINP00000032220.1"/>
    <property type="gene ID" value="ENSCING00000023232.1"/>
</dbReference>
<dbReference type="Proteomes" id="UP000008144">
    <property type="component" value="Chromosome 3"/>
</dbReference>
<name>H2XRD6_CIOIN</name>
<organism evidence="1 2">
    <name type="scientific">Ciona intestinalis</name>
    <name type="common">Transparent sea squirt</name>
    <name type="synonym">Ascidia intestinalis</name>
    <dbReference type="NCBI Taxonomy" id="7719"/>
    <lineage>
        <taxon>Eukaryota</taxon>
        <taxon>Metazoa</taxon>
        <taxon>Chordata</taxon>
        <taxon>Tunicata</taxon>
        <taxon>Ascidiacea</taxon>
        <taxon>Phlebobranchia</taxon>
        <taxon>Cionidae</taxon>
        <taxon>Ciona</taxon>
    </lineage>
</organism>
<evidence type="ECO:0000313" key="1">
    <source>
        <dbReference type="Ensembl" id="ENSCINP00000032220.1"/>
    </source>
</evidence>
<dbReference type="HOGENOM" id="CLU_2346031_0_0_1"/>